<dbReference type="RefSeq" id="XP_015403631.1">
    <property type="nucleotide sequence ID" value="XM_015555169.1"/>
</dbReference>
<dbReference type="EMBL" id="JNOM01000322">
    <property type="protein sequence ID" value="KNG82708.1"/>
    <property type="molecule type" value="Genomic_DNA"/>
</dbReference>
<accession>A0A0L1IU36</accession>
<comment type="caution">
    <text evidence="2">The sequence shown here is derived from an EMBL/GenBank/DDBJ whole genome shotgun (WGS) entry which is preliminary data.</text>
</comment>
<evidence type="ECO:0000313" key="2">
    <source>
        <dbReference type="EMBL" id="KNG82708.1"/>
    </source>
</evidence>
<name>A0A0L1IU36_ASPN3</name>
<keyword evidence="3" id="KW-1185">Reference proteome</keyword>
<evidence type="ECO:0000313" key="3">
    <source>
        <dbReference type="Proteomes" id="UP000037505"/>
    </source>
</evidence>
<dbReference type="AlphaFoldDB" id="A0A0L1IU36"/>
<protein>
    <submittedName>
        <fullName evidence="2">Uncharacterized protein</fullName>
    </submittedName>
</protein>
<proteinExistence type="predicted"/>
<organism evidence="2 3">
    <name type="scientific">Aspergillus nomiae NRRL (strain ATCC 15546 / NRRL 13137 / CBS 260.88 / M93)</name>
    <dbReference type="NCBI Taxonomy" id="1509407"/>
    <lineage>
        <taxon>Eukaryota</taxon>
        <taxon>Fungi</taxon>
        <taxon>Dikarya</taxon>
        <taxon>Ascomycota</taxon>
        <taxon>Pezizomycotina</taxon>
        <taxon>Eurotiomycetes</taxon>
        <taxon>Eurotiomycetidae</taxon>
        <taxon>Eurotiales</taxon>
        <taxon>Aspergillaceae</taxon>
        <taxon>Aspergillus</taxon>
        <taxon>Aspergillus subgen. Circumdati</taxon>
    </lineage>
</organism>
<dbReference type="Proteomes" id="UP000037505">
    <property type="component" value="Unassembled WGS sequence"/>
</dbReference>
<feature type="region of interest" description="Disordered" evidence="1">
    <location>
        <begin position="78"/>
        <end position="130"/>
    </location>
</feature>
<dbReference type="GeneID" id="26811717"/>
<reference evidence="2 3" key="1">
    <citation type="submission" date="2014-06" db="EMBL/GenBank/DDBJ databases">
        <title>The Genome of the Aflatoxigenic Filamentous Fungus Aspergillus nomius.</title>
        <authorList>
            <person name="Moore M.G."/>
            <person name="Shannon B.M."/>
            <person name="Brian M.M."/>
        </authorList>
    </citation>
    <scope>NUCLEOTIDE SEQUENCE [LARGE SCALE GENOMIC DNA]</scope>
    <source>
        <strain evidence="2 3">NRRL 13137</strain>
    </source>
</reference>
<dbReference type="STRING" id="1509407.A0A0L1IU36"/>
<sequence length="432" mass="46732">MQRMSRIKGTLVPLACHASDGPTDDTFDRLNAAAKEQVAGDALAPVRDLCCLEPNEAPYRSLLGYDCQFEVSMVGRCSKGRRRRKRGSDSSPTATERTGPTAPHGVGNSTQTGAFRHLPASADSSTGADRVPIDIDLTPLLNWDSGTGPDPAGLCADGDSNMLFADHNATTTGDVFGVALNQLDVPSPTEDCTPGLHMAFVASSTIDRVHTTLPLTPYATTASTATPRTSENILQEQITNAPVSSDTHTGIHILFNVITNLEAEIGDPGSKIDKVMHTVKTSTKAVQRVTQSRQWQLAVVGPMLALVAIEVALILIENIVSRWSGSTNANLNSYSINDQQSPRALLLGEYRAESEEAAMIWRHVIIVELRRLRRLIEALGVYLDDSSRCQNGQRPVDRLKNSCAYQEQKVALLLTTLQRQEEIVDDGTGSAF</sequence>
<gene>
    <name evidence="2" type="ORF">ANOM_009913</name>
</gene>
<dbReference type="OrthoDB" id="4347344at2759"/>
<evidence type="ECO:0000256" key="1">
    <source>
        <dbReference type="SAM" id="MobiDB-lite"/>
    </source>
</evidence>